<accession>A0A0W1B3E4</accession>
<name>A0A0W1B3E4_9BACL</name>
<feature type="compositionally biased region" description="Low complexity" evidence="1">
    <location>
        <begin position="30"/>
        <end position="41"/>
    </location>
</feature>
<keyword evidence="2" id="KW-0732">Signal</keyword>
<dbReference type="RefSeq" id="WP_060622309.1">
    <property type="nucleotide sequence ID" value="NZ_LCZJ02000016.1"/>
</dbReference>
<evidence type="ECO:0000256" key="1">
    <source>
        <dbReference type="SAM" id="MobiDB-lite"/>
    </source>
</evidence>
<dbReference type="EMBL" id="LCZJ02000016">
    <property type="protein sequence ID" value="KTD88003.1"/>
    <property type="molecule type" value="Genomic_DNA"/>
</dbReference>
<feature type="region of interest" description="Disordered" evidence="1">
    <location>
        <begin position="30"/>
        <end position="59"/>
    </location>
</feature>
<evidence type="ECO:0000256" key="2">
    <source>
        <dbReference type="SAM" id="SignalP"/>
    </source>
</evidence>
<dbReference type="Proteomes" id="UP000054709">
    <property type="component" value="Unassembled WGS sequence"/>
</dbReference>
<evidence type="ECO:0000313" key="4">
    <source>
        <dbReference type="Proteomes" id="UP000054709"/>
    </source>
</evidence>
<organism evidence="3 4">
    <name type="scientific">Paenibacillus etheri</name>
    <dbReference type="NCBI Taxonomy" id="1306852"/>
    <lineage>
        <taxon>Bacteria</taxon>
        <taxon>Bacillati</taxon>
        <taxon>Bacillota</taxon>
        <taxon>Bacilli</taxon>
        <taxon>Bacillales</taxon>
        <taxon>Paenibacillaceae</taxon>
        <taxon>Paenibacillus</taxon>
    </lineage>
</organism>
<feature type="compositionally biased region" description="Basic and acidic residues" evidence="1">
    <location>
        <begin position="151"/>
        <end position="162"/>
    </location>
</feature>
<feature type="chain" id="PRO_5006920308" evidence="2">
    <location>
        <begin position="25"/>
        <end position="177"/>
    </location>
</feature>
<feature type="region of interest" description="Disordered" evidence="1">
    <location>
        <begin position="150"/>
        <end position="177"/>
    </location>
</feature>
<feature type="signal peptide" evidence="2">
    <location>
        <begin position="1"/>
        <end position="24"/>
    </location>
</feature>
<protein>
    <submittedName>
        <fullName evidence="3">Uncharacterized protein</fullName>
    </submittedName>
</protein>
<feature type="compositionally biased region" description="Basic and acidic residues" evidence="1">
    <location>
        <begin position="43"/>
        <end position="58"/>
    </location>
</feature>
<dbReference type="OrthoDB" id="2621999at2"/>
<sequence>MNNNIKKLATITAVLFLSLSPALATTQSASAESVTSVAADSQPSEKGHRPPPGKDGKFRAGGHFIIFETAKLLEMDRTELINSLKAGKTLSELALEKKGWTEDQFIQKLSESASKRLDQAINEGRLTKEEAQKLKAELPSILKKKIGKMGHFQDHKSSEHHVMNPQAKKPSASYLGR</sequence>
<evidence type="ECO:0000313" key="3">
    <source>
        <dbReference type="EMBL" id="KTD88003.1"/>
    </source>
</evidence>
<keyword evidence="4" id="KW-1185">Reference proteome</keyword>
<gene>
    <name evidence="3" type="ORF">UQ64_07790</name>
</gene>
<reference evidence="3 4" key="1">
    <citation type="journal article" date="2015" name="Int. Biodeterior. Biodegradation">
        <title>Physiological and genetic screening methods for the isolation of methyl tert-butyl ether-degrading bacteria for bioremediation purposes.</title>
        <authorList>
            <person name="Guisado I.M."/>
            <person name="Purswani J."/>
            <person name="Gonzalez Lopez J."/>
            <person name="Pozo C."/>
        </authorList>
    </citation>
    <scope>NUCLEOTIDE SEQUENCE [LARGE SCALE GENOMIC DNA]</scope>
    <source>
        <strain evidence="3 4">SH7</strain>
    </source>
</reference>
<comment type="caution">
    <text evidence="3">The sequence shown here is derived from an EMBL/GenBank/DDBJ whole genome shotgun (WGS) entry which is preliminary data.</text>
</comment>
<dbReference type="AlphaFoldDB" id="A0A0W1B3E4"/>
<proteinExistence type="predicted"/>